<organism evidence="3">
    <name type="scientific">Myoviridae sp. ctAbS6</name>
    <dbReference type="NCBI Taxonomy" id="2826628"/>
    <lineage>
        <taxon>Viruses</taxon>
        <taxon>Duplodnaviria</taxon>
        <taxon>Heunggongvirae</taxon>
        <taxon>Uroviricota</taxon>
        <taxon>Caudoviricetes</taxon>
    </lineage>
</organism>
<name>A0A8S5M7C8_9CAUD</name>
<evidence type="ECO:0000313" key="3">
    <source>
        <dbReference type="EMBL" id="DAD78007.1"/>
    </source>
</evidence>
<evidence type="ECO:0000256" key="2">
    <source>
        <dbReference type="SAM" id="MobiDB-lite"/>
    </source>
</evidence>
<accession>A0A8S5M7C8</accession>
<reference evidence="3" key="1">
    <citation type="journal article" date="2021" name="Proc. Natl. Acad. Sci. U.S.A.">
        <title>A Catalog of Tens of Thousands of Viruses from Human Metagenomes Reveals Hidden Associations with Chronic Diseases.</title>
        <authorList>
            <person name="Tisza M.J."/>
            <person name="Buck C.B."/>
        </authorList>
    </citation>
    <scope>NUCLEOTIDE SEQUENCE</scope>
    <source>
        <strain evidence="3">CtAbS6</strain>
    </source>
</reference>
<keyword evidence="1" id="KW-0175">Coiled coil</keyword>
<feature type="coiled-coil region" evidence="1">
    <location>
        <begin position="329"/>
        <end position="394"/>
    </location>
</feature>
<feature type="compositionally biased region" description="Low complexity" evidence="2">
    <location>
        <begin position="1102"/>
        <end position="1115"/>
    </location>
</feature>
<protein>
    <submittedName>
        <fullName evidence="3">Tail tape measure protein</fullName>
    </submittedName>
</protein>
<dbReference type="EMBL" id="BK014838">
    <property type="protein sequence ID" value="DAD78007.1"/>
    <property type="molecule type" value="Genomic_DNA"/>
</dbReference>
<sequence length="1189" mass="132539">MAVPVELEIFMKDLTKAGLQSVGKNVDDVENQTMKLIDALKLVRAEQIKQLEANKQAGKNYTQEAANVQALTGQINGLKAGLKDLQKTKEEVAKTPSIDIDTEAVTRKTNNLKMQFSQVARELPSLAMGPQMFILAISNNLPMLADAIADVRKQNELLAASGKKGVPVWKQLASAVFSWQTALVAAISLGIVFGKEIGNWVSSLFKAKKELSETQQLQESLNTSRRKGGEAASEESAKLRILYTASQDTSKSMRERNKAVDELQKMYPDYFGKLSNEAILAGNAASAYDELTKAIIRKGQAQAAEDIVADYSKRNFQLQRGINTDSQWVNQMRSAYEAALKQREGMRQNALTVNQSSFMTNRTLSGDSNAEKIIEEYERRMENIRKYSEEIAKNNKTVEGIVKQIDTSAYTTDFSGTKTGTGTNKEKTDYASQLADARVKAQQTTEKLRIQIMQEGIAKRMAMAKQEYDESVADIDKQERDMLAKMDKARKQGDNIPQSQYDAVRQKSQEQRILVQQLYNDQLLQIDKEYNDKVTQSFIDYNKQYGTYQEKRLAIAMDYARKIAAAETEGDEYKKKALEQERKESLSALDFSELKDSIDWEVVFGNLSKVSKQELQKVKLQLKQFKQSPEYKNMTVEQQKIVNEAISSIQENIIEQGGILGDLPEQLKELASAQNELEDAQKEYNDALANGTEVEIEAARKKKTQATQNVINSQSNVNLSAEKAQNNISTVIDSISNLGEAGASLSSFGNSIGTLIDVFSESEHKIGGIVGAILGLLDQLGQKGIMGVADGILSNVWNLAGHMWDTIGSLFGVKGLGGIFYGADYSGYESMKNQYEVLIDIWDSLISKKQQYIDIDYGVEAQKAAEEAKKLVDVQIERQRQLMHSLSGSGKSIGSHSLGYRVNRGMSAQDWARLSQLTGTNIREFGDVINLDEDVIGKVLQDEKFVSVLTAVNSEFVTYIQNIDKYSEQLQEIAEQEKEAFTGVSFDEFRDSFVSMLSDLDATNQDFADNFEKYLQNAIFSSMVADKYKERIQSLYDSWAKEAADGTIVYDPSKASFFSHGKTEINKGLDEKEAEMLRNQYQSIVDDMLAEREQIMKDFGWSSSADSGSSQSPSSGALTTMSQDSISTFEGIGRNMQTHLANTDKFVQEIRNTQKQDSQTLATIAGHTAHLVEIHEILSDMKLNGITLK</sequence>
<feature type="coiled-coil region" evidence="1">
    <location>
        <begin position="663"/>
        <end position="709"/>
    </location>
</feature>
<evidence type="ECO:0000256" key="1">
    <source>
        <dbReference type="SAM" id="Coils"/>
    </source>
</evidence>
<feature type="region of interest" description="Disordered" evidence="2">
    <location>
        <begin position="1100"/>
        <end position="1121"/>
    </location>
</feature>
<proteinExistence type="predicted"/>